<evidence type="ECO:0000313" key="3">
    <source>
        <dbReference type="Proteomes" id="UP000092021"/>
    </source>
</evidence>
<dbReference type="AlphaFoldDB" id="A0A657IW57"/>
<proteinExistence type="predicted"/>
<feature type="region of interest" description="Disordered" evidence="1">
    <location>
        <begin position="82"/>
        <end position="110"/>
    </location>
</feature>
<feature type="compositionally biased region" description="Low complexity" evidence="1">
    <location>
        <begin position="91"/>
        <end position="104"/>
    </location>
</feature>
<evidence type="ECO:0000313" key="2">
    <source>
        <dbReference type="EMBL" id="OAX67838.1"/>
    </source>
</evidence>
<sequence length="110" mass="12204">MHCDYYDAGLCRSCTRMNEPYPAQLADKQERLRQLLAPHRPEAWLEPVPSPESGFRNKAKMVVSGTVERPLLGILDRDGARHRSHRLRPVPAAAAGRRCPPCAGSSASWG</sequence>
<organism evidence="2 3">
    <name type="scientific">Rothia kristinae</name>
    <dbReference type="NCBI Taxonomy" id="37923"/>
    <lineage>
        <taxon>Bacteria</taxon>
        <taxon>Bacillati</taxon>
        <taxon>Actinomycetota</taxon>
        <taxon>Actinomycetes</taxon>
        <taxon>Micrococcales</taxon>
        <taxon>Micrococcaceae</taxon>
        <taxon>Rothia</taxon>
    </lineage>
</organism>
<dbReference type="EMBL" id="LWGZ01000006">
    <property type="protein sequence ID" value="OAX67838.1"/>
    <property type="molecule type" value="Genomic_DNA"/>
</dbReference>
<comment type="caution">
    <text evidence="2">The sequence shown here is derived from an EMBL/GenBank/DDBJ whole genome shotgun (WGS) entry which is preliminary data.</text>
</comment>
<name>A0A657IW57_9MICC</name>
<gene>
    <name evidence="2" type="ORF">A5N15_00095</name>
</gene>
<accession>A0A657IW57</accession>
<dbReference type="SUPFAM" id="SSF53335">
    <property type="entry name" value="S-adenosyl-L-methionine-dependent methyltransferases"/>
    <property type="match status" value="1"/>
</dbReference>
<dbReference type="InterPro" id="IPR029063">
    <property type="entry name" value="SAM-dependent_MTases_sf"/>
</dbReference>
<protein>
    <recommendedName>
        <fullName evidence="4">23S rRNA (Uracil(747)-C(5))-methyltransferase RlmC</fullName>
    </recommendedName>
</protein>
<dbReference type="Proteomes" id="UP000092021">
    <property type="component" value="Unassembled WGS sequence"/>
</dbReference>
<evidence type="ECO:0008006" key="4">
    <source>
        <dbReference type="Google" id="ProtNLM"/>
    </source>
</evidence>
<reference evidence="2 3" key="1">
    <citation type="submission" date="2016-04" db="EMBL/GenBank/DDBJ databases">
        <title>Identification of putative biosynthetic pathways for the production of bioactive secondary metabolites by the marine actinomycete Kocuria kristinae RUTW2-3.</title>
        <authorList>
            <person name="Waterworth S.C."/>
            <person name="Walmsley T.A."/>
            <person name="Matongo T."/>
            <person name="Davies-Coleman M.T."/>
            <person name="Dorrington R.A."/>
        </authorList>
    </citation>
    <scope>NUCLEOTIDE SEQUENCE [LARGE SCALE GENOMIC DNA]</scope>
    <source>
        <strain evidence="2 3">RUTW4-5</strain>
    </source>
</reference>
<evidence type="ECO:0000256" key="1">
    <source>
        <dbReference type="SAM" id="MobiDB-lite"/>
    </source>
</evidence>